<reference evidence="4 5" key="1">
    <citation type="submission" date="2019-07" db="EMBL/GenBank/DDBJ databases">
        <title>Genome sequence of 2 isolates from Red Sea Mangroves.</title>
        <authorList>
            <person name="Sefrji F."/>
            <person name="Michoud G."/>
            <person name="Merlino G."/>
            <person name="Daffonchio D."/>
        </authorList>
    </citation>
    <scope>NUCLEOTIDE SEQUENCE [LARGE SCALE GENOMIC DNA]</scope>
    <source>
        <strain evidence="4 5">R1DC41</strain>
    </source>
</reference>
<dbReference type="InterPro" id="IPR008681">
    <property type="entry name" value="Neg-reg_MecA"/>
</dbReference>
<dbReference type="InterPro" id="IPR038471">
    <property type="entry name" value="MecA_C_sf"/>
</dbReference>
<evidence type="ECO:0000313" key="5">
    <source>
        <dbReference type="Proteomes" id="UP000593626"/>
    </source>
</evidence>
<sequence length="188" mass="22135">MRVERVDDYRVKFSISFDELQERGFGEDEIWKNSHIWYDLFDEMLDEAEDSFGIVASQTISIEVYSLTIQAIELILTLEMEEDKHFIDEPPLINTQSHQDLLLIFNDFEDLVSLCKRLVNHNLDIDSEWYIYGGEHYLLMNGDHDHLGTLSIVLEYGRESLFTTHLIREYGKQIISESATLQISKYFQ</sequence>
<accession>A0A7S8CB37</accession>
<dbReference type="PANTHER" id="PTHR39161:SF1">
    <property type="entry name" value="ADAPTER PROTEIN MECA 1"/>
    <property type="match status" value="1"/>
</dbReference>
<dbReference type="GO" id="GO:0030420">
    <property type="term" value="P:establishment of competence for transformation"/>
    <property type="evidence" value="ECO:0007669"/>
    <property type="project" value="UniProtKB-KW"/>
</dbReference>
<evidence type="ECO:0008006" key="6">
    <source>
        <dbReference type="Google" id="ProtNLM"/>
    </source>
</evidence>
<dbReference type="Proteomes" id="UP000593626">
    <property type="component" value="Chromosome"/>
</dbReference>
<gene>
    <name evidence="4" type="ORF">G8O30_06985</name>
</gene>
<organism evidence="4 5">
    <name type="scientific">Mangrovibacillus cuniculi</name>
    <dbReference type="NCBI Taxonomy" id="2593652"/>
    <lineage>
        <taxon>Bacteria</taxon>
        <taxon>Bacillati</taxon>
        <taxon>Bacillota</taxon>
        <taxon>Bacilli</taxon>
        <taxon>Bacillales</taxon>
        <taxon>Bacillaceae</taxon>
        <taxon>Mangrovibacillus</taxon>
    </lineage>
</organism>
<proteinExistence type="inferred from homology"/>
<dbReference type="PANTHER" id="PTHR39161">
    <property type="entry name" value="ADAPTER PROTEIN MECA"/>
    <property type="match status" value="1"/>
</dbReference>
<comment type="similarity">
    <text evidence="1">Belongs to the MecA family.</text>
</comment>
<keyword evidence="3" id="KW-0178">Competence</keyword>
<dbReference type="KEGG" id="mcui:G8O30_06985"/>
<dbReference type="EMBL" id="CP049742">
    <property type="protein sequence ID" value="QPC46724.1"/>
    <property type="molecule type" value="Genomic_DNA"/>
</dbReference>
<dbReference type="AlphaFoldDB" id="A0A7S8CB37"/>
<dbReference type="Gene3D" id="3.30.70.1950">
    <property type="match status" value="1"/>
</dbReference>
<evidence type="ECO:0000256" key="2">
    <source>
        <dbReference type="ARBA" id="ARBA00011738"/>
    </source>
</evidence>
<dbReference type="RefSeq" id="WP_239674258.1">
    <property type="nucleotide sequence ID" value="NZ_CP049742.1"/>
</dbReference>
<evidence type="ECO:0000313" key="4">
    <source>
        <dbReference type="EMBL" id="QPC46724.1"/>
    </source>
</evidence>
<evidence type="ECO:0000256" key="1">
    <source>
        <dbReference type="ARBA" id="ARBA00005397"/>
    </source>
</evidence>
<comment type="subunit">
    <text evidence="2">Homodimer.</text>
</comment>
<name>A0A7S8CB37_9BACI</name>
<keyword evidence="5" id="KW-1185">Reference proteome</keyword>
<evidence type="ECO:0000256" key="3">
    <source>
        <dbReference type="ARBA" id="ARBA00023287"/>
    </source>
</evidence>
<protein>
    <recommendedName>
        <fullName evidence="6">Adaptor protein</fullName>
    </recommendedName>
</protein>
<dbReference type="Pfam" id="PF05389">
    <property type="entry name" value="MecA"/>
    <property type="match status" value="1"/>
</dbReference>